<dbReference type="EMBL" id="JBHUKR010000006">
    <property type="protein sequence ID" value="MFD2416571.1"/>
    <property type="molecule type" value="Genomic_DNA"/>
</dbReference>
<dbReference type="InterPro" id="IPR016032">
    <property type="entry name" value="Sig_transdc_resp-reg_C-effctor"/>
</dbReference>
<name>A0ABW5FV40_9PSEU</name>
<accession>A0ABW5FV40</accession>
<protein>
    <submittedName>
        <fullName evidence="3">LuxR C-terminal-related transcriptional regulator</fullName>
    </submittedName>
</protein>
<gene>
    <name evidence="3" type="ORF">ACFSXZ_09525</name>
</gene>
<dbReference type="Gene3D" id="1.10.10.10">
    <property type="entry name" value="Winged helix-like DNA-binding domain superfamily/Winged helix DNA-binding domain"/>
    <property type="match status" value="1"/>
</dbReference>
<feature type="region of interest" description="Disordered" evidence="1">
    <location>
        <begin position="53"/>
        <end position="73"/>
    </location>
</feature>
<evidence type="ECO:0000313" key="4">
    <source>
        <dbReference type="Proteomes" id="UP001597417"/>
    </source>
</evidence>
<dbReference type="Pfam" id="PF00196">
    <property type="entry name" value="GerE"/>
    <property type="match status" value="1"/>
</dbReference>
<dbReference type="InterPro" id="IPR036388">
    <property type="entry name" value="WH-like_DNA-bd_sf"/>
</dbReference>
<sequence>MPKRCAEQHRGQQVYADRPRWQVGAELPPRQTNKEIANQLVISRPTAEAHVEHNLTKLGFTTRTRSPHRRRKD</sequence>
<evidence type="ECO:0000256" key="1">
    <source>
        <dbReference type="SAM" id="MobiDB-lite"/>
    </source>
</evidence>
<dbReference type="SUPFAM" id="SSF46894">
    <property type="entry name" value="C-terminal effector domain of the bipartite response regulators"/>
    <property type="match status" value="1"/>
</dbReference>
<dbReference type="InterPro" id="IPR000792">
    <property type="entry name" value="Tscrpt_reg_LuxR_C"/>
</dbReference>
<proteinExistence type="predicted"/>
<dbReference type="Proteomes" id="UP001597417">
    <property type="component" value="Unassembled WGS sequence"/>
</dbReference>
<keyword evidence="4" id="KW-1185">Reference proteome</keyword>
<comment type="caution">
    <text evidence="3">The sequence shown here is derived from an EMBL/GenBank/DDBJ whole genome shotgun (WGS) entry which is preliminary data.</text>
</comment>
<feature type="domain" description="HTH luxR-type" evidence="2">
    <location>
        <begin position="31"/>
        <end position="64"/>
    </location>
</feature>
<dbReference type="RefSeq" id="WP_378263477.1">
    <property type="nucleotide sequence ID" value="NZ_JBHUKR010000006.1"/>
</dbReference>
<evidence type="ECO:0000313" key="3">
    <source>
        <dbReference type="EMBL" id="MFD2416571.1"/>
    </source>
</evidence>
<evidence type="ECO:0000259" key="2">
    <source>
        <dbReference type="Pfam" id="PF00196"/>
    </source>
</evidence>
<reference evidence="4" key="1">
    <citation type="journal article" date="2019" name="Int. J. Syst. Evol. Microbiol.">
        <title>The Global Catalogue of Microorganisms (GCM) 10K type strain sequencing project: providing services to taxonomists for standard genome sequencing and annotation.</title>
        <authorList>
            <consortium name="The Broad Institute Genomics Platform"/>
            <consortium name="The Broad Institute Genome Sequencing Center for Infectious Disease"/>
            <person name="Wu L."/>
            <person name="Ma J."/>
        </authorList>
    </citation>
    <scope>NUCLEOTIDE SEQUENCE [LARGE SCALE GENOMIC DNA]</scope>
    <source>
        <strain evidence="4">CGMCC 4.7645</strain>
    </source>
</reference>
<organism evidence="3 4">
    <name type="scientific">Amycolatopsis pigmentata</name>
    <dbReference type="NCBI Taxonomy" id="450801"/>
    <lineage>
        <taxon>Bacteria</taxon>
        <taxon>Bacillati</taxon>
        <taxon>Actinomycetota</taxon>
        <taxon>Actinomycetes</taxon>
        <taxon>Pseudonocardiales</taxon>
        <taxon>Pseudonocardiaceae</taxon>
        <taxon>Amycolatopsis</taxon>
    </lineage>
</organism>